<name>A0A1W0AXF3_9NOCA</name>
<dbReference type="EMBL" id="MUMY01000029">
    <property type="protein sequence ID" value="ONM46189.1"/>
    <property type="molecule type" value="Genomic_DNA"/>
</dbReference>
<protein>
    <submittedName>
        <fullName evidence="2">Uncharacterized protein</fullName>
    </submittedName>
</protein>
<dbReference type="InterPro" id="IPR023509">
    <property type="entry name" value="DTD-like_sf"/>
</dbReference>
<organism evidence="2 3">
    <name type="scientific">Nocardia donostiensis</name>
    <dbReference type="NCBI Taxonomy" id="1538463"/>
    <lineage>
        <taxon>Bacteria</taxon>
        <taxon>Bacillati</taxon>
        <taxon>Actinomycetota</taxon>
        <taxon>Actinomycetes</taxon>
        <taxon>Mycobacteriales</taxon>
        <taxon>Nocardiaceae</taxon>
        <taxon>Nocardia</taxon>
    </lineage>
</organism>
<proteinExistence type="predicted"/>
<dbReference type="Gene3D" id="3.50.80.10">
    <property type="entry name" value="D-tyrosyl-tRNA(Tyr) deacylase"/>
    <property type="match status" value="1"/>
</dbReference>
<evidence type="ECO:0000313" key="3">
    <source>
        <dbReference type="Proteomes" id="UP000188836"/>
    </source>
</evidence>
<dbReference type="Proteomes" id="UP000188836">
    <property type="component" value="Unassembled WGS sequence"/>
</dbReference>
<sequence length="182" mass="19991">MVRLMRIVADRCRRFEYTVTEEGPCAVEFADTSWVGRPFFDCLLVTVGVEPGDSALADAAARIVRRMVAETDAAYIVVNGHLRVLGNRFDRTTAGVDELLSELADTLDVLAELSERLEEHGERVHLVPFGWTKTYRVEPFEPAVAQRVIHLSAFAADPATFPAVTRQAGSLVASSGLCARAR</sequence>
<feature type="coiled-coil region" evidence="1">
    <location>
        <begin position="96"/>
        <end position="123"/>
    </location>
</feature>
<dbReference type="AlphaFoldDB" id="A0A1W0AXF3"/>
<evidence type="ECO:0000256" key="1">
    <source>
        <dbReference type="SAM" id="Coils"/>
    </source>
</evidence>
<comment type="caution">
    <text evidence="2">The sequence shown here is derived from an EMBL/GenBank/DDBJ whole genome shotgun (WGS) entry which is preliminary data.</text>
</comment>
<evidence type="ECO:0000313" key="2">
    <source>
        <dbReference type="EMBL" id="ONM46189.1"/>
    </source>
</evidence>
<keyword evidence="1" id="KW-0175">Coiled coil</keyword>
<gene>
    <name evidence="2" type="ORF">B0T46_24260</name>
</gene>
<keyword evidence="3" id="KW-1185">Reference proteome</keyword>
<dbReference type="STRING" id="1538463.B0T36_12825"/>
<accession>A0A1W0AXF3</accession>
<reference evidence="2 3" key="1">
    <citation type="journal article" date="2016" name="Antonie Van Leeuwenhoek">
        <title>Nocardia donostiensis sp. nov., isolated from human respiratory specimens.</title>
        <authorList>
            <person name="Ercibengoa M."/>
            <person name="Bell M."/>
            <person name="Marimon J.M."/>
            <person name="Humrighouse B."/>
            <person name="Klenk H.P."/>
            <person name="Potter G."/>
            <person name="Perez-Trallero E."/>
        </authorList>
    </citation>
    <scope>NUCLEOTIDE SEQUENCE [LARGE SCALE GENOMIC DNA]</scope>
    <source>
        <strain evidence="2 3">X1655</strain>
    </source>
</reference>